<evidence type="ECO:0000313" key="1">
    <source>
        <dbReference type="EMBL" id="MEV0706042.1"/>
    </source>
</evidence>
<protein>
    <submittedName>
        <fullName evidence="1">Uncharacterized protein</fullName>
    </submittedName>
</protein>
<proteinExistence type="predicted"/>
<accession>A0ABV3FKV0</accession>
<sequence length="116" mass="12404">MMDSSDVRTAQPLVAPDRAAILAGLLGLAEQTVALTDRLLGYAAPVDTTQAEGAGEAGEPARTGLYRDCDGDIWQKTTVGWRLCLQRGVAVDSTSVWEWMDGHVRDYGPFVPLAAV</sequence>
<name>A0ABV3FKV0_9NOCA</name>
<reference evidence="1 2" key="1">
    <citation type="submission" date="2024-06" db="EMBL/GenBank/DDBJ databases">
        <title>The Natural Products Discovery Center: Release of the First 8490 Sequenced Strains for Exploring Actinobacteria Biosynthetic Diversity.</title>
        <authorList>
            <person name="Kalkreuter E."/>
            <person name="Kautsar S.A."/>
            <person name="Yang D."/>
            <person name="Bader C.D."/>
            <person name="Teijaro C.N."/>
            <person name="Fluegel L."/>
            <person name="Davis C.M."/>
            <person name="Simpson J.R."/>
            <person name="Lauterbach L."/>
            <person name="Steele A.D."/>
            <person name="Gui C."/>
            <person name="Meng S."/>
            <person name="Li G."/>
            <person name="Viehrig K."/>
            <person name="Ye F."/>
            <person name="Su P."/>
            <person name="Kiefer A.F."/>
            <person name="Nichols A."/>
            <person name="Cepeda A.J."/>
            <person name="Yan W."/>
            <person name="Fan B."/>
            <person name="Jiang Y."/>
            <person name="Adhikari A."/>
            <person name="Zheng C.-J."/>
            <person name="Schuster L."/>
            <person name="Cowan T.M."/>
            <person name="Smanski M.J."/>
            <person name="Chevrette M.G."/>
            <person name="De Carvalho L.P.S."/>
            <person name="Shen B."/>
        </authorList>
    </citation>
    <scope>NUCLEOTIDE SEQUENCE [LARGE SCALE GENOMIC DNA]</scope>
    <source>
        <strain evidence="1 2">NPDC050403</strain>
    </source>
</reference>
<dbReference type="Proteomes" id="UP001551695">
    <property type="component" value="Unassembled WGS sequence"/>
</dbReference>
<comment type="caution">
    <text evidence="1">The sequence shown here is derived from an EMBL/GenBank/DDBJ whole genome shotgun (WGS) entry which is preliminary data.</text>
</comment>
<gene>
    <name evidence="1" type="ORF">AB0I48_00575</name>
</gene>
<evidence type="ECO:0000313" key="2">
    <source>
        <dbReference type="Proteomes" id="UP001551695"/>
    </source>
</evidence>
<dbReference type="EMBL" id="JBFAKC010000001">
    <property type="protein sequence ID" value="MEV0706042.1"/>
    <property type="molecule type" value="Genomic_DNA"/>
</dbReference>
<keyword evidence="2" id="KW-1185">Reference proteome</keyword>
<organism evidence="1 2">
    <name type="scientific">Nocardia aurea</name>
    <dbReference type="NCBI Taxonomy" id="2144174"/>
    <lineage>
        <taxon>Bacteria</taxon>
        <taxon>Bacillati</taxon>
        <taxon>Actinomycetota</taxon>
        <taxon>Actinomycetes</taxon>
        <taxon>Mycobacteriales</taxon>
        <taxon>Nocardiaceae</taxon>
        <taxon>Nocardia</taxon>
    </lineage>
</organism>
<dbReference type="RefSeq" id="WP_355083389.1">
    <property type="nucleotide sequence ID" value="NZ_JBEXKW010000003.1"/>
</dbReference>